<protein>
    <submittedName>
        <fullName evidence="3">Uncharacterized protein</fullName>
    </submittedName>
</protein>
<sequence>MSGAAYQFGTLSFTLEDGALRHLRCDGREVVRQIAFLVRDRDWGTIAPSLGPVAEDRQPDRLRFTIPMRFETGDGALAVTVTLDVSAGRLAMRAEGEVTGRFETNRAGFTVLHPIDHVAGAAARVTHSDGALEQGAFPKLIDPWRPFMDIAGIAYRADRLDVSFAFSGDTFEMEDQRQWGDASFKTYNRSLDLEWPYRLAQGAYPAQEVVVAWEEATEAPADTPARDDALPEDARFPETALVLTTAEAVALTRHPQDLALVAPQRILCHADATAGPVEEAFAAFAALQRVCPEPSYDLELICAFVEEDPEPELRAHAAAYETSGLAAASLFICPSVDRQSTPPGSDWPACPPLARIHDAAARAFTDLPRGGGMATLFTELNRKRPPENGLAFVTHGLCPIVHAADDCSVMETLEAIPHITRSASAICAGRAYRIGPATLAMRHNPYGSRTIPNPEGGRVCMTDDDPRHRAAFGAAYVVGLATQLARGGVSVWTPAELYGPRGILPDPGATAEAYPLVSVLRALADVAGAPVHRAEIRGGIAELEVGTTRLRANLQTTAQDGLASHEVTLSQIVPTDQRR</sequence>
<name>A0ABX6YXT9_9RHOB</name>
<keyword evidence="4" id="KW-1185">Reference proteome</keyword>
<dbReference type="RefSeq" id="WP_083078277.1">
    <property type="nucleotide sequence ID" value="NZ_CP053562.1"/>
</dbReference>
<dbReference type="InterPro" id="IPR058787">
    <property type="entry name" value="ApnL_M"/>
</dbReference>
<proteinExistence type="predicted"/>
<feature type="domain" description="D-apionate lactonase TIM barrel" evidence="2">
    <location>
        <begin position="240"/>
        <end position="528"/>
    </location>
</feature>
<evidence type="ECO:0000259" key="2">
    <source>
        <dbReference type="Pfam" id="PF25838"/>
    </source>
</evidence>
<dbReference type="Pfam" id="PF25838">
    <property type="entry name" value="Apionate_lact_M"/>
    <property type="match status" value="1"/>
</dbReference>
<evidence type="ECO:0000259" key="1">
    <source>
        <dbReference type="Pfam" id="PF25837"/>
    </source>
</evidence>
<accession>A0ABX6YXT9</accession>
<evidence type="ECO:0000313" key="4">
    <source>
        <dbReference type="Proteomes" id="UP000192422"/>
    </source>
</evidence>
<feature type="domain" description="D-apionate lactonase N-terminal" evidence="1">
    <location>
        <begin position="6"/>
        <end position="215"/>
    </location>
</feature>
<gene>
    <name evidence="3" type="ORF">AKL02_017815</name>
</gene>
<organism evidence="3 4">
    <name type="scientific">Thioclava electrotropha</name>
    <dbReference type="NCBI Taxonomy" id="1549850"/>
    <lineage>
        <taxon>Bacteria</taxon>
        <taxon>Pseudomonadati</taxon>
        <taxon>Pseudomonadota</taxon>
        <taxon>Alphaproteobacteria</taxon>
        <taxon>Rhodobacterales</taxon>
        <taxon>Paracoccaceae</taxon>
        <taxon>Thioclava</taxon>
    </lineage>
</organism>
<reference evidence="3 4" key="1">
    <citation type="submission" date="2020-05" db="EMBL/GenBank/DDBJ databases">
        <title>Thioclava electrotropha strain Elox9 finished genome.</title>
        <authorList>
            <person name="Rowe A.R."/>
            <person name="Wilbanks E.G."/>
        </authorList>
    </citation>
    <scope>NUCLEOTIDE SEQUENCE [LARGE SCALE GENOMIC DNA]</scope>
    <source>
        <strain evidence="3 4">Elox9</strain>
    </source>
</reference>
<dbReference type="Proteomes" id="UP000192422">
    <property type="component" value="Chromosome"/>
</dbReference>
<dbReference type="EMBL" id="CP053562">
    <property type="protein sequence ID" value="QPZ92560.1"/>
    <property type="molecule type" value="Genomic_DNA"/>
</dbReference>
<dbReference type="InterPro" id="IPR058788">
    <property type="entry name" value="ApnL_N"/>
</dbReference>
<evidence type="ECO:0000313" key="3">
    <source>
        <dbReference type="EMBL" id="QPZ92560.1"/>
    </source>
</evidence>
<dbReference type="Pfam" id="PF25837">
    <property type="entry name" value="Apionate_lact_N"/>
    <property type="match status" value="1"/>
</dbReference>